<keyword evidence="1" id="KW-0547">Nucleotide-binding</keyword>
<evidence type="ECO:0000256" key="2">
    <source>
        <dbReference type="ARBA" id="ARBA00022801"/>
    </source>
</evidence>
<dbReference type="InterPro" id="IPR027417">
    <property type="entry name" value="P-loop_NTPase"/>
</dbReference>
<keyword evidence="4" id="KW-0067">ATP-binding</keyword>
<dbReference type="AlphaFoldDB" id="A0A1Y2C713"/>
<dbReference type="PROSITE" id="PS51194">
    <property type="entry name" value="HELICASE_CTER"/>
    <property type="match status" value="1"/>
</dbReference>
<name>A0A1Y2C713_9FUNG</name>
<dbReference type="GO" id="GO:0004386">
    <property type="term" value="F:helicase activity"/>
    <property type="evidence" value="ECO:0007669"/>
    <property type="project" value="UniProtKB-KW"/>
</dbReference>
<dbReference type="PANTHER" id="PTHR18934:SF91">
    <property type="entry name" value="PRE-MRNA-SPLICING FACTOR ATP-DEPENDENT RNA HELICASE PRP16"/>
    <property type="match status" value="1"/>
</dbReference>
<evidence type="ECO:0000259" key="5">
    <source>
        <dbReference type="PROSITE" id="PS51194"/>
    </source>
</evidence>
<gene>
    <name evidence="6" type="ORF">BCR33DRAFT_278640</name>
</gene>
<keyword evidence="2" id="KW-0378">Hydrolase</keyword>
<protein>
    <recommendedName>
        <fullName evidence="5">Helicase C-terminal domain-containing protein</fullName>
    </recommendedName>
</protein>
<reference evidence="6 7" key="1">
    <citation type="submission" date="2016-07" db="EMBL/GenBank/DDBJ databases">
        <title>Pervasive Adenine N6-methylation of Active Genes in Fungi.</title>
        <authorList>
            <consortium name="DOE Joint Genome Institute"/>
            <person name="Mondo S.J."/>
            <person name="Dannebaum R.O."/>
            <person name="Kuo R.C."/>
            <person name="Labutti K."/>
            <person name="Haridas S."/>
            <person name="Kuo A."/>
            <person name="Salamov A."/>
            <person name="Ahrendt S.R."/>
            <person name="Lipzen A."/>
            <person name="Sullivan W."/>
            <person name="Andreopoulos W.B."/>
            <person name="Clum A."/>
            <person name="Lindquist E."/>
            <person name="Daum C."/>
            <person name="Ramamoorthy G.K."/>
            <person name="Gryganskyi A."/>
            <person name="Culley D."/>
            <person name="Magnuson J.K."/>
            <person name="James T.Y."/>
            <person name="O'Malley M.A."/>
            <person name="Stajich J.E."/>
            <person name="Spatafora J.W."/>
            <person name="Visel A."/>
            <person name="Grigoriev I.V."/>
        </authorList>
    </citation>
    <scope>NUCLEOTIDE SEQUENCE [LARGE SCALE GENOMIC DNA]</scope>
    <source>
        <strain evidence="6 7">JEL800</strain>
    </source>
</reference>
<dbReference type="Pfam" id="PF00271">
    <property type="entry name" value="Helicase_C"/>
    <property type="match status" value="1"/>
</dbReference>
<dbReference type="Proteomes" id="UP000193642">
    <property type="component" value="Unassembled WGS sequence"/>
</dbReference>
<comment type="caution">
    <text evidence="6">The sequence shown here is derived from an EMBL/GenBank/DDBJ whole genome shotgun (WGS) entry which is preliminary data.</text>
</comment>
<evidence type="ECO:0000256" key="1">
    <source>
        <dbReference type="ARBA" id="ARBA00022741"/>
    </source>
</evidence>
<keyword evidence="3" id="KW-0347">Helicase</keyword>
<evidence type="ECO:0000256" key="3">
    <source>
        <dbReference type="ARBA" id="ARBA00022806"/>
    </source>
</evidence>
<proteinExistence type="predicted"/>
<dbReference type="SUPFAM" id="SSF52540">
    <property type="entry name" value="P-loop containing nucleoside triphosphate hydrolases"/>
    <property type="match status" value="1"/>
</dbReference>
<dbReference type="GO" id="GO:0005524">
    <property type="term" value="F:ATP binding"/>
    <property type="evidence" value="ECO:0007669"/>
    <property type="project" value="UniProtKB-KW"/>
</dbReference>
<accession>A0A1Y2C713</accession>
<dbReference type="GO" id="GO:0016787">
    <property type="term" value="F:hydrolase activity"/>
    <property type="evidence" value="ECO:0007669"/>
    <property type="project" value="UniProtKB-KW"/>
</dbReference>
<dbReference type="GO" id="GO:0003723">
    <property type="term" value="F:RNA binding"/>
    <property type="evidence" value="ECO:0007669"/>
    <property type="project" value="TreeGrafter"/>
</dbReference>
<dbReference type="InterPro" id="IPR001650">
    <property type="entry name" value="Helicase_C-like"/>
</dbReference>
<keyword evidence="7" id="KW-1185">Reference proteome</keyword>
<dbReference type="Gene3D" id="3.40.50.300">
    <property type="entry name" value="P-loop containing nucleotide triphosphate hydrolases"/>
    <property type="match status" value="1"/>
</dbReference>
<evidence type="ECO:0000313" key="6">
    <source>
        <dbReference type="EMBL" id="ORY42736.1"/>
    </source>
</evidence>
<organism evidence="6 7">
    <name type="scientific">Rhizoclosmatium globosum</name>
    <dbReference type="NCBI Taxonomy" id="329046"/>
    <lineage>
        <taxon>Eukaryota</taxon>
        <taxon>Fungi</taxon>
        <taxon>Fungi incertae sedis</taxon>
        <taxon>Chytridiomycota</taxon>
        <taxon>Chytridiomycota incertae sedis</taxon>
        <taxon>Chytridiomycetes</taxon>
        <taxon>Chytridiales</taxon>
        <taxon>Chytriomycetaceae</taxon>
        <taxon>Rhizoclosmatium</taxon>
    </lineage>
</organism>
<dbReference type="STRING" id="329046.A0A1Y2C713"/>
<dbReference type="EMBL" id="MCGO01000027">
    <property type="protein sequence ID" value="ORY42736.1"/>
    <property type="molecule type" value="Genomic_DNA"/>
</dbReference>
<feature type="domain" description="Helicase C-terminal" evidence="5">
    <location>
        <begin position="1"/>
        <end position="156"/>
    </location>
</feature>
<evidence type="ECO:0000313" key="7">
    <source>
        <dbReference type="Proteomes" id="UP000193642"/>
    </source>
</evidence>
<sequence length="458" mass="52374">MNYVITISKYPELGLVPEAVENLDFVEWQLDQGGLRNQLDVKIPVVKNDTQRRAIFCTNIAETSLTIPAIGYVIDTGLQFTVEVSPIMKITDCKLQPTTRASAQQRKGRAGRLGPGKCFRLYSADTAEDFANQMYTSPKDFDIHLLRIVDIFGDLLTYPWFKAPRDSEIGWCWSILNESNFAEHDDKECKQIILPDGSLAMELCRWEVSSDMALFLIRVWRSPLATERIRLQCATIAAFLSFGTASIFKPKFRYALFVGMGEVEDFPTIGDYPLPSSFCKANIFIAWLKREPEDRRAFCEKMGLFSYGMESINEIRNNILKTMENRQDVLAQGCTASRVEMDEEAVEMDAFSRQNFILGHLAAGCFTKLGLVINNGDQIAFVNNDDRSVAKIDRSESNIFHPVWSCKLVLFHSIRRQANCPWERFIVSHIDPLPWEWPRDIPSSFLQRYISHFPEIPD</sequence>
<dbReference type="SMART" id="SM00490">
    <property type="entry name" value="HELICc"/>
    <property type="match status" value="1"/>
</dbReference>
<evidence type="ECO:0000256" key="4">
    <source>
        <dbReference type="ARBA" id="ARBA00022840"/>
    </source>
</evidence>
<dbReference type="PANTHER" id="PTHR18934">
    <property type="entry name" value="ATP-DEPENDENT RNA HELICASE"/>
    <property type="match status" value="1"/>
</dbReference>
<dbReference type="OrthoDB" id="2147933at2759"/>